<evidence type="ECO:0000256" key="1">
    <source>
        <dbReference type="SAM" id="MobiDB-lite"/>
    </source>
</evidence>
<accession>A0A2K0U281</accession>
<name>A0A2K0U281_GIBNY</name>
<proteinExistence type="predicted"/>
<feature type="region of interest" description="Disordered" evidence="1">
    <location>
        <begin position="1170"/>
        <end position="1191"/>
    </location>
</feature>
<dbReference type="STRING" id="42673.A0A2K0U281"/>
<reference evidence="2 3" key="1">
    <citation type="submission" date="2017-06" db="EMBL/GenBank/DDBJ databases">
        <title>Genome of Fusarium nygamai isolate CS10214.</title>
        <authorList>
            <person name="Gardiner D.M."/>
            <person name="Obanor F."/>
            <person name="Kazan K."/>
        </authorList>
    </citation>
    <scope>NUCLEOTIDE SEQUENCE [LARGE SCALE GENOMIC DNA]</scope>
    <source>
        <strain evidence="2 3">CS10214</strain>
    </source>
</reference>
<feature type="compositionally biased region" description="Basic and acidic residues" evidence="1">
    <location>
        <begin position="1277"/>
        <end position="1289"/>
    </location>
</feature>
<feature type="region of interest" description="Disordered" evidence="1">
    <location>
        <begin position="1228"/>
        <end position="1296"/>
    </location>
</feature>
<protein>
    <submittedName>
        <fullName evidence="2">Uncharacterized protein</fullName>
    </submittedName>
</protein>
<feature type="compositionally biased region" description="Polar residues" evidence="1">
    <location>
        <begin position="47"/>
        <end position="59"/>
    </location>
</feature>
<dbReference type="Proteomes" id="UP000236664">
    <property type="component" value="Unassembled WGS sequence"/>
</dbReference>
<sequence>MSLIREATVRFKFVGAQERNPAVRRRRRLDAKRARDYRLRRKAKQSIDATSPRTESSCQAFEPGKEDRQAGSDSTPADTREFEQEFIPADDISVTSGHVGEDSDAHSIEQDPYGDEEPVSLDFHCTEDSEAETEPQVPETYAEQEAGLPDGDTWSDLEYTTEKFIQKFLVGIYGCRSSKHREDLATHIETEGTHNHHRLDQLFSSNVPHTLDKPFTLSSQVPHEIMRLNPNQWQELFSGHIPQRFEDKPKQACLHTEHSQQTPPVVSFDIDSILGFVTSPATAVHGIQFYSAPQYVQNISTDVHLTLDRVDPDPERPRLIPSRLKDVPHFIFARAEGADFITFHLFIPHLPCSHNFNRLTDEQLSRWFDDIFYPAVRQVYDVDRLQHLPASYRHALATRRAPKVEDRLLETPSYRTQLRMTYFLPPQGLQQLWDRILAAVRQPGLQDFRDLELFIEAKGTKLLFKYPDAPSDLLAVMENFDCKLHHVLDFYICSDRLYIDVGKETCPLQDSVPSPEAQTYLWRRCCIRNHLDHLYDGRIPKSGQNFYHESMLRDAGDMTTLTPPTSRLRRGGILYGQMYSLTKEIVDAARTFPFQNPDLRHLALDPQLRNGVQSIYGKPVSGKDITDRAYLASKRRCHYGLTDSKQRSFGIREEYRISWTLFQSVLTALRSLAPEARSIKLPGSPTHLWAIRSSAFVNFVWHNINKFTTGFELVQAQCSAGLTTWEQTKIMDMFLRCLRVAVGGHDYSREGALWWSRRELSQSVGLPQVRYGLGFGRTLEQYGYCWIEPRINWALLKFLPDITDSVLFGNGTLHQRYLKYDGHVRHFFDLSRRADLGLEWLRRYPRENVITDQIVSWLCHICLQQMRADVLYSIQGDLRPKVRTTILDDHVQFCRKGLSATLVSGMNAVSGNRASVKSPQEVAQALFGLNDGWLRGHWENKPFRKLHQWICTALQHIPTENRLLQVFNYRLQRYLFAHHWVLPYPTPGGLAPRTKDGKRRWFSIDVQGEAGLAKGNASQESWYWAKTRWRPGYPTPLPQYLRWSQDEWQSWVHRHVGQTLSYEVRELCYDQENFAFGLSDNPSGLRRNPLRGIRDPVVRELGKSRDDNSWILNSSGIESEANVLAMPQQVIPSHLQPELEFQMCQQVERYIASLRKQIADGCAQVFKSQKSPIPQSTSRHTISCHAPQQAVQPRLAPRPLLPEQVPSVSGSQLTSLCLPRPTVRVYYVTHGSQRPPRSKENRRQTVSKRGRPAKYTSREEKAAADVARRRDRRRAQRQMDLDRQTEDPFRSYQFTR</sequence>
<feature type="compositionally biased region" description="Basic and acidic residues" evidence="1">
    <location>
        <begin position="1256"/>
        <end position="1268"/>
    </location>
</feature>
<keyword evidence="3" id="KW-1185">Reference proteome</keyword>
<evidence type="ECO:0000313" key="3">
    <source>
        <dbReference type="Proteomes" id="UP000236664"/>
    </source>
</evidence>
<gene>
    <name evidence="2" type="ORF">FNYG_15875</name>
</gene>
<evidence type="ECO:0000313" key="2">
    <source>
        <dbReference type="EMBL" id="PNP51893.1"/>
    </source>
</evidence>
<organism evidence="2 3">
    <name type="scientific">Gibberella nygamai</name>
    <name type="common">Bean root rot disease fungus</name>
    <name type="synonym">Fusarium nygamai</name>
    <dbReference type="NCBI Taxonomy" id="42673"/>
    <lineage>
        <taxon>Eukaryota</taxon>
        <taxon>Fungi</taxon>
        <taxon>Dikarya</taxon>
        <taxon>Ascomycota</taxon>
        <taxon>Pezizomycotina</taxon>
        <taxon>Sordariomycetes</taxon>
        <taxon>Hypocreomycetidae</taxon>
        <taxon>Hypocreales</taxon>
        <taxon>Nectriaceae</taxon>
        <taxon>Fusarium</taxon>
        <taxon>Fusarium fujikuroi species complex</taxon>
    </lineage>
</organism>
<feature type="region of interest" description="Disordered" evidence="1">
    <location>
        <begin position="24"/>
        <end position="115"/>
    </location>
</feature>
<comment type="caution">
    <text evidence="2">The sequence shown here is derived from an EMBL/GenBank/DDBJ whole genome shotgun (WGS) entry which is preliminary data.</text>
</comment>
<feature type="region of interest" description="Disordered" evidence="1">
    <location>
        <begin position="127"/>
        <end position="150"/>
    </location>
</feature>
<dbReference type="EMBL" id="MTQA01000783">
    <property type="protein sequence ID" value="PNP51893.1"/>
    <property type="molecule type" value="Genomic_DNA"/>
</dbReference>
<feature type="compositionally biased region" description="Basic and acidic residues" evidence="1">
    <location>
        <begin position="99"/>
        <end position="109"/>
    </location>
</feature>
<feature type="compositionally biased region" description="Polar residues" evidence="1">
    <location>
        <begin position="1170"/>
        <end position="1181"/>
    </location>
</feature>
<dbReference type="OrthoDB" id="5369347at2759"/>